<feature type="region of interest" description="Disordered" evidence="2">
    <location>
        <begin position="96"/>
        <end position="217"/>
    </location>
</feature>
<feature type="domain" description="Chromatin target of PRMT1 protein C-terminal" evidence="3">
    <location>
        <begin position="128"/>
        <end position="199"/>
    </location>
</feature>
<proteinExistence type="predicted"/>
<protein>
    <recommendedName>
        <fullName evidence="3">Chromatin target of PRMT1 protein C-terminal domain-containing protein</fullName>
    </recommendedName>
</protein>
<feature type="compositionally biased region" description="Basic and acidic residues" evidence="2">
    <location>
        <begin position="179"/>
        <end position="189"/>
    </location>
</feature>
<reference evidence="4" key="1">
    <citation type="submission" date="2021-02" db="EMBL/GenBank/DDBJ databases">
        <title>Psilocybe cubensis genome.</title>
        <authorList>
            <person name="Mckernan K.J."/>
            <person name="Crawford S."/>
            <person name="Trippe A."/>
            <person name="Kane L.T."/>
            <person name="Mclaughlin S."/>
        </authorList>
    </citation>
    <scope>NUCLEOTIDE SEQUENCE [LARGE SCALE GENOMIC DNA]</scope>
    <source>
        <strain evidence="4">MGC-MH-2018</strain>
    </source>
</reference>
<evidence type="ECO:0000313" key="4">
    <source>
        <dbReference type="EMBL" id="KAG5167943.1"/>
    </source>
</evidence>
<dbReference type="SMART" id="SM01218">
    <property type="entry name" value="FoP_duplication"/>
    <property type="match status" value="1"/>
</dbReference>
<dbReference type="GO" id="GO:0003729">
    <property type="term" value="F:mRNA binding"/>
    <property type="evidence" value="ECO:0007669"/>
    <property type="project" value="TreeGrafter"/>
</dbReference>
<evidence type="ECO:0000256" key="1">
    <source>
        <dbReference type="ARBA" id="ARBA00022884"/>
    </source>
</evidence>
<dbReference type="InterPro" id="IPR051229">
    <property type="entry name" value="ALYREF_mRNA_export"/>
</dbReference>
<comment type="caution">
    <text evidence="4">The sequence shown here is derived from an EMBL/GenBank/DDBJ whole genome shotgun (WGS) entry which is preliminary data.</text>
</comment>
<name>A0A8H8CJP1_PSICU</name>
<gene>
    <name evidence="4" type="ORF">JR316_006534</name>
</gene>
<evidence type="ECO:0000256" key="2">
    <source>
        <dbReference type="SAM" id="MobiDB-lite"/>
    </source>
</evidence>
<sequence length="217" mass="23337">MQQYDRSGRSSGTAIISFETALEATRAKKQFDGYLAKGKLHIQLDCFLLAFSLEFDPLSFMSQCFPIHLPLDRSILWYANISLVGQPMSIAFDTTPPPRAPRASRRAVSAPTTKSLLNRIEKPPLAERLAPADDSAIKTPSAPRAFTGAVRTKAGRGSASRGPASTATGRAPKGPKKPKTAEELDKELDAFMGDADPADTNTAATSTIEPTKDVDMV</sequence>
<dbReference type="EMBL" id="JAFIQS010000006">
    <property type="protein sequence ID" value="KAG5167943.1"/>
    <property type="molecule type" value="Genomic_DNA"/>
</dbReference>
<keyword evidence="1" id="KW-0694">RNA-binding</keyword>
<dbReference type="InterPro" id="IPR025715">
    <property type="entry name" value="FoP_C"/>
</dbReference>
<dbReference type="InterPro" id="IPR035979">
    <property type="entry name" value="RBD_domain_sf"/>
</dbReference>
<dbReference type="GO" id="GO:0005634">
    <property type="term" value="C:nucleus"/>
    <property type="evidence" value="ECO:0007669"/>
    <property type="project" value="TreeGrafter"/>
</dbReference>
<dbReference type="Pfam" id="PF13865">
    <property type="entry name" value="FoP_duplication"/>
    <property type="match status" value="1"/>
</dbReference>
<evidence type="ECO:0000259" key="3">
    <source>
        <dbReference type="SMART" id="SM01218"/>
    </source>
</evidence>
<feature type="compositionally biased region" description="Low complexity" evidence="2">
    <location>
        <begin position="194"/>
        <end position="207"/>
    </location>
</feature>
<organism evidence="4">
    <name type="scientific">Psilocybe cubensis</name>
    <name type="common">Psychedelic mushroom</name>
    <name type="synonym">Stropharia cubensis</name>
    <dbReference type="NCBI Taxonomy" id="181762"/>
    <lineage>
        <taxon>Eukaryota</taxon>
        <taxon>Fungi</taxon>
        <taxon>Dikarya</taxon>
        <taxon>Basidiomycota</taxon>
        <taxon>Agaricomycotina</taxon>
        <taxon>Agaricomycetes</taxon>
        <taxon>Agaricomycetidae</taxon>
        <taxon>Agaricales</taxon>
        <taxon>Agaricineae</taxon>
        <taxon>Strophariaceae</taxon>
        <taxon>Psilocybe</taxon>
    </lineage>
</organism>
<dbReference type="PANTHER" id="PTHR19965:SF82">
    <property type="entry name" value="THO COMPLEX SUBUNIT 4"/>
    <property type="match status" value="1"/>
</dbReference>
<dbReference type="AlphaFoldDB" id="A0A8H8CJP1"/>
<accession>A0A8H8CJP1</accession>
<dbReference type="PANTHER" id="PTHR19965">
    <property type="entry name" value="RNA AND EXPORT FACTOR BINDING PROTEIN"/>
    <property type="match status" value="1"/>
</dbReference>
<dbReference type="SUPFAM" id="SSF54928">
    <property type="entry name" value="RNA-binding domain, RBD"/>
    <property type="match status" value="1"/>
</dbReference>